<dbReference type="GeneID" id="68866426"/>
<feature type="domain" description="PIN" evidence="6">
    <location>
        <begin position="2"/>
        <end position="78"/>
    </location>
</feature>
<keyword evidence="8" id="KW-1185">Reference proteome</keyword>
<dbReference type="Proteomes" id="UP001319921">
    <property type="component" value="Chromosome"/>
</dbReference>
<sequence>MEVIRVLDKVKRLKVLDQLKKTYTIYPLDEKVAIEYSELYYELREKGKLISDLDLIIASTAKAYNEKLVTKDKDFLSLSGYIEIKLIQ</sequence>
<name>A0AAQ4CS94_9CREN</name>
<evidence type="ECO:0000313" key="7">
    <source>
        <dbReference type="EMBL" id="BDB98675.1"/>
    </source>
</evidence>
<evidence type="ECO:0000313" key="8">
    <source>
        <dbReference type="Proteomes" id="UP001319921"/>
    </source>
</evidence>
<dbReference type="RefSeq" id="WP_229569058.1">
    <property type="nucleotide sequence ID" value="NZ_AP025226.1"/>
</dbReference>
<dbReference type="GO" id="GO:0046872">
    <property type="term" value="F:metal ion binding"/>
    <property type="evidence" value="ECO:0007669"/>
    <property type="project" value="UniProtKB-KW"/>
</dbReference>
<dbReference type="Pfam" id="PF01850">
    <property type="entry name" value="PIN"/>
    <property type="match status" value="1"/>
</dbReference>
<accession>A0AAQ4CS94</accession>
<keyword evidence="5" id="KW-0460">Magnesium</keyword>
<reference evidence="7 8" key="1">
    <citation type="journal article" date="2022" name="Microbiol. Resour. Announc.">
        <title>Complete Genome Sequence of the Hyperthermophilic and Acidophilic Archaeon Saccharolobus caldissimus Strain HS-3T.</title>
        <authorList>
            <person name="Sakai H.D."/>
            <person name="Kurosawa N."/>
        </authorList>
    </citation>
    <scope>NUCLEOTIDE SEQUENCE [LARGE SCALE GENOMIC DNA]</scope>
    <source>
        <strain evidence="7 8">JCM32116</strain>
    </source>
</reference>
<dbReference type="InterPro" id="IPR029060">
    <property type="entry name" value="PIN-like_dom_sf"/>
</dbReference>
<dbReference type="InterPro" id="IPR051749">
    <property type="entry name" value="PINc/VapC_TA_RNase"/>
</dbReference>
<keyword evidence="1" id="KW-1277">Toxin-antitoxin system</keyword>
<gene>
    <name evidence="7" type="ORF">SACC_16920</name>
</gene>
<keyword evidence="2" id="KW-0540">Nuclease</keyword>
<evidence type="ECO:0000256" key="5">
    <source>
        <dbReference type="ARBA" id="ARBA00022842"/>
    </source>
</evidence>
<protein>
    <recommendedName>
        <fullName evidence="6">PIN domain-containing protein</fullName>
    </recommendedName>
</protein>
<dbReference type="AlphaFoldDB" id="A0AAQ4CS94"/>
<dbReference type="Gene3D" id="3.40.50.1010">
    <property type="entry name" value="5'-nuclease"/>
    <property type="match status" value="1"/>
</dbReference>
<dbReference type="PANTHER" id="PTHR42740:SF1">
    <property type="entry name" value="RIBONUCLEASE VAPC3"/>
    <property type="match status" value="1"/>
</dbReference>
<dbReference type="GO" id="GO:0004540">
    <property type="term" value="F:RNA nuclease activity"/>
    <property type="evidence" value="ECO:0007669"/>
    <property type="project" value="TreeGrafter"/>
</dbReference>
<dbReference type="InterPro" id="IPR002716">
    <property type="entry name" value="PIN_dom"/>
</dbReference>
<evidence type="ECO:0000256" key="4">
    <source>
        <dbReference type="ARBA" id="ARBA00022801"/>
    </source>
</evidence>
<keyword evidence="4" id="KW-0378">Hydrolase</keyword>
<dbReference type="KEGG" id="scas:SACC_16920"/>
<dbReference type="PANTHER" id="PTHR42740">
    <property type="entry name" value="RIBONUCLEASE VAPC3"/>
    <property type="match status" value="1"/>
</dbReference>
<proteinExistence type="predicted"/>
<dbReference type="CDD" id="cd09881">
    <property type="entry name" value="PIN_VapC4-5_FitB-like"/>
    <property type="match status" value="1"/>
</dbReference>
<evidence type="ECO:0000256" key="3">
    <source>
        <dbReference type="ARBA" id="ARBA00022723"/>
    </source>
</evidence>
<evidence type="ECO:0000259" key="6">
    <source>
        <dbReference type="Pfam" id="PF01850"/>
    </source>
</evidence>
<dbReference type="SUPFAM" id="SSF88723">
    <property type="entry name" value="PIN domain-like"/>
    <property type="match status" value="1"/>
</dbReference>
<dbReference type="EMBL" id="AP025226">
    <property type="protein sequence ID" value="BDB98675.1"/>
    <property type="molecule type" value="Genomic_DNA"/>
</dbReference>
<evidence type="ECO:0000256" key="2">
    <source>
        <dbReference type="ARBA" id="ARBA00022722"/>
    </source>
</evidence>
<keyword evidence="3" id="KW-0479">Metal-binding</keyword>
<evidence type="ECO:0000256" key="1">
    <source>
        <dbReference type="ARBA" id="ARBA00022649"/>
    </source>
</evidence>
<organism evidence="7 8">
    <name type="scientific">Saccharolobus caldissimus</name>
    <dbReference type="NCBI Taxonomy" id="1702097"/>
    <lineage>
        <taxon>Archaea</taxon>
        <taxon>Thermoproteota</taxon>
        <taxon>Thermoprotei</taxon>
        <taxon>Sulfolobales</taxon>
        <taxon>Sulfolobaceae</taxon>
        <taxon>Saccharolobus</taxon>
    </lineage>
</organism>
<dbReference type="GO" id="GO:0016787">
    <property type="term" value="F:hydrolase activity"/>
    <property type="evidence" value="ECO:0007669"/>
    <property type="project" value="UniProtKB-KW"/>
</dbReference>